<reference evidence="5" key="1">
    <citation type="submission" date="2016-10" db="EMBL/GenBank/DDBJ databases">
        <authorList>
            <person name="Varghese N."/>
            <person name="Submissions S."/>
        </authorList>
    </citation>
    <scope>NUCLEOTIDE SEQUENCE [LARGE SCALE GENOMIC DNA]</scope>
    <source>
        <strain evidence="5">DSM 19110</strain>
    </source>
</reference>
<dbReference type="Pfam" id="PF25023">
    <property type="entry name" value="TEN_YD-shell"/>
    <property type="match status" value="1"/>
</dbReference>
<dbReference type="NCBIfam" id="TIGR03696">
    <property type="entry name" value="Rhs_assc_core"/>
    <property type="match status" value="1"/>
</dbReference>
<keyword evidence="1" id="KW-0677">Repeat</keyword>
<dbReference type="InterPro" id="IPR022385">
    <property type="entry name" value="Rhs_assc_core"/>
</dbReference>
<evidence type="ECO:0000259" key="3">
    <source>
        <dbReference type="Pfam" id="PF25023"/>
    </source>
</evidence>
<dbReference type="PANTHER" id="PTHR32305">
    <property type="match status" value="1"/>
</dbReference>
<dbReference type="InterPro" id="IPR050708">
    <property type="entry name" value="T6SS_VgrG/RHS"/>
</dbReference>
<accession>A0A1G9S344</accession>
<dbReference type="OrthoDB" id="2972467at2"/>
<evidence type="ECO:0000256" key="2">
    <source>
        <dbReference type="SAM" id="SignalP"/>
    </source>
</evidence>
<proteinExistence type="predicted"/>
<evidence type="ECO:0000313" key="4">
    <source>
        <dbReference type="EMBL" id="SDM29687.1"/>
    </source>
</evidence>
<keyword evidence="5" id="KW-1185">Reference proteome</keyword>
<dbReference type="RefSeq" id="WP_074606176.1">
    <property type="nucleotide sequence ID" value="NZ_FNGY01000003.1"/>
</dbReference>
<gene>
    <name evidence="4" type="ORF">SAMN05421820_103444</name>
</gene>
<feature type="domain" description="Teneurin-like YD-shell" evidence="3">
    <location>
        <begin position="885"/>
        <end position="1137"/>
    </location>
</feature>
<dbReference type="EMBL" id="FNGY01000003">
    <property type="protein sequence ID" value="SDM29687.1"/>
    <property type="molecule type" value="Genomic_DNA"/>
</dbReference>
<evidence type="ECO:0000313" key="5">
    <source>
        <dbReference type="Proteomes" id="UP000183200"/>
    </source>
</evidence>
<dbReference type="InterPro" id="IPR056823">
    <property type="entry name" value="TEN-like_YD-shell"/>
</dbReference>
<evidence type="ECO:0000256" key="1">
    <source>
        <dbReference type="ARBA" id="ARBA00022737"/>
    </source>
</evidence>
<feature type="signal peptide" evidence="2">
    <location>
        <begin position="1"/>
        <end position="21"/>
    </location>
</feature>
<keyword evidence="2" id="KW-0732">Signal</keyword>
<feature type="chain" id="PRO_5010360581" evidence="2">
    <location>
        <begin position="22"/>
        <end position="1366"/>
    </location>
</feature>
<dbReference type="Gene3D" id="2.180.10.10">
    <property type="entry name" value="RHS repeat-associated core"/>
    <property type="match status" value="1"/>
</dbReference>
<sequence>MKCIKLLSTTCLSILLLSANAQEVIKSAAPVVLPVQSGGSKIIRAGQSLRVTSNKSVTLLPGFHSESGSDVIIKIETGNIYPVPPNIASANQELNWVISRSFNLNGDTIAESKTFFDLSGVQLQSQSKSFSTKHVLGSQAIYDRFGRAALQTLTAPINSSGFNYKPDFVKNSSGERYNVNNFDTDVKLNNPDPVAAIQEGTLGWYYSNNNSWDNYVPITSYPYSREDYFKDGSGESSRSAGPGELLRMGSGHESYGSSFAVLQQLNNYMSIRNKFFNETDMGGIGQVDMTGVAAESIGRDPQGNWGITISNKDGNPLMTALPGNWLTVNNTIDLTSYKEQFTLDGNTGDYLNGIRIKGSGKLKVYDNNVLVYSGDVKDFVPPAFINSSHIYQLKSNQVFNVSYGVVYSSGTDLICNECPSKINTSLPQIGQDFHYFGLAQSGTVGVVGGSIALTNLVSNTIVTDYNNLPAGLYKAVATSGTPHISYTAGYSDISYNFYNIKGELVASIAPNGVQQLISNGISAYGSKEQIPFINFSTYDKQGRLTSLKTTDAGVMELIYRKDGKVRFSQNAEQRKNGRFSYTNYDDVGRAIESGEYLPGSISFESAKTNYALLENTDSEGGLGGGVKKDWTRIHYDSSDSSHGLTAYQQNFVENSVSWTENSVSKTWYSYDEQSRVTWLIKQINGLGVKTIDYTYDFLGNITKVAYQKDIAAESFYHHYEYDVDQRLLNVQTSTNGTNKKQQANYQYYLHGPLKRIEVGDNLQGIDYIYTAQGALKGVNHPDKNLDPGKDGIQNNFAADVFGMTLEYFNGDYVRNGTGINSLSTNTSKTFYDGNIVGQSWRSQKPNGIISAYGNAVNNPVMATYEFDNKYQFNSNKYGVPNFETGSFTEILNSNKEYNLSYDPNGNIKSMSRSNASGNAKNMAYNYEVNTNKLGSVDNHANYNYNDLGQMIGQTEHNGQGYFLNYDANGNIVAIYSDEARLQLKVSFAYDEAGIRIRKTDHLQNITTYYVVDAGGEPLAIYDNEGGVLLQKEIPVYADSRIGYYKRTGNNYQYEFSDNLGNVRVVINSNKLSNGQADVVYYSDYYPFGTPLTLQGGNDYRNGFQGQYADADKETGWNSFELRMYDPEIGRWMSVDPAGQYSSPYLSMGNNPVNKVDPDGGYDFWHGFAKWLASGFSGKFKRAESGDRKGQYYISKVVNDHSPGEVNIIRALDFGAGDHGGKFYPNGTIASYEPDLVDKWSDSDHWIAEMTYNTADGFYLGFGSLVPGSSQSHLNGRASISTERIGAFINSGTSIFPFGKAVQLIPKMNVIKFSSVISGTAISRLPQATRGTLLKVVNKVTNFAKITTIAKKGATTLKNNSSNDKKK</sequence>
<dbReference type="Proteomes" id="UP000183200">
    <property type="component" value="Unassembled WGS sequence"/>
</dbReference>
<dbReference type="PANTHER" id="PTHR32305:SF15">
    <property type="entry name" value="PROTEIN RHSA-RELATED"/>
    <property type="match status" value="1"/>
</dbReference>
<organism evidence="4 5">
    <name type="scientific">Pedobacter steynii</name>
    <dbReference type="NCBI Taxonomy" id="430522"/>
    <lineage>
        <taxon>Bacteria</taxon>
        <taxon>Pseudomonadati</taxon>
        <taxon>Bacteroidota</taxon>
        <taxon>Sphingobacteriia</taxon>
        <taxon>Sphingobacteriales</taxon>
        <taxon>Sphingobacteriaceae</taxon>
        <taxon>Pedobacter</taxon>
    </lineage>
</organism>
<name>A0A1G9S344_9SPHI</name>
<protein>
    <submittedName>
        <fullName evidence="4">RHS repeat-associated core domain-containing protein</fullName>
    </submittedName>
</protein>